<comment type="caution">
    <text evidence="5">The sequence shown here is derived from an EMBL/GenBank/DDBJ whole genome shotgun (WGS) entry which is preliminary data.</text>
</comment>
<comment type="similarity">
    <text evidence="1">Belongs to the leucine-binding protein family.</text>
</comment>
<dbReference type="EMBL" id="AENN01000017">
    <property type="protein sequence ID" value="EFR30780.1"/>
    <property type="molecule type" value="Genomic_DNA"/>
</dbReference>
<dbReference type="AlphaFoldDB" id="E4KQF5"/>
<organism evidence="5 6">
    <name type="scientific">Eremococcus coleocola ACS-139-V-Col8</name>
    <dbReference type="NCBI Taxonomy" id="908337"/>
    <lineage>
        <taxon>Bacteria</taxon>
        <taxon>Bacillati</taxon>
        <taxon>Bacillota</taxon>
        <taxon>Bacilli</taxon>
        <taxon>Lactobacillales</taxon>
        <taxon>Aerococcaceae</taxon>
        <taxon>Eremococcus</taxon>
    </lineage>
</organism>
<dbReference type="Proteomes" id="UP000005990">
    <property type="component" value="Unassembled WGS sequence"/>
</dbReference>
<evidence type="ECO:0000256" key="1">
    <source>
        <dbReference type="ARBA" id="ARBA00010062"/>
    </source>
</evidence>
<dbReference type="SUPFAM" id="SSF53822">
    <property type="entry name" value="Periplasmic binding protein-like I"/>
    <property type="match status" value="1"/>
</dbReference>
<feature type="chain" id="PRO_5003184861" evidence="3">
    <location>
        <begin position="25"/>
        <end position="381"/>
    </location>
</feature>
<dbReference type="CDD" id="cd06347">
    <property type="entry name" value="PBP1_ABC_LivK_ligand_binding-like"/>
    <property type="match status" value="1"/>
</dbReference>
<gene>
    <name evidence="5" type="ORF">HMPREF9257_0511</name>
</gene>
<evidence type="ECO:0000313" key="6">
    <source>
        <dbReference type="Proteomes" id="UP000005990"/>
    </source>
</evidence>
<dbReference type="PANTHER" id="PTHR30483:SF6">
    <property type="entry name" value="PERIPLASMIC BINDING PROTEIN OF ABC TRANSPORTER FOR NATURAL AMINO ACIDS"/>
    <property type="match status" value="1"/>
</dbReference>
<accession>E4KQF5</accession>
<dbReference type="PANTHER" id="PTHR30483">
    <property type="entry name" value="LEUCINE-SPECIFIC-BINDING PROTEIN"/>
    <property type="match status" value="1"/>
</dbReference>
<keyword evidence="6" id="KW-1185">Reference proteome</keyword>
<evidence type="ECO:0000313" key="5">
    <source>
        <dbReference type="EMBL" id="EFR30780.1"/>
    </source>
</evidence>
<dbReference type="Pfam" id="PF13458">
    <property type="entry name" value="Peripla_BP_6"/>
    <property type="match status" value="1"/>
</dbReference>
<name>E4KQF5_9LACT</name>
<dbReference type="Gene3D" id="3.40.50.2300">
    <property type="match status" value="2"/>
</dbReference>
<reference evidence="5 6" key="1">
    <citation type="submission" date="2010-10" db="EMBL/GenBank/DDBJ databases">
        <authorList>
            <person name="Durkin A.S."/>
            <person name="Madupu R."/>
            <person name="Torralba M."/>
            <person name="Gillis M."/>
            <person name="Methe B."/>
            <person name="Sutton G."/>
            <person name="Nelson K.E."/>
        </authorList>
    </citation>
    <scope>NUCLEOTIDE SEQUENCE [LARGE SCALE GENOMIC DNA]</scope>
    <source>
        <strain evidence="5 6">ACS-139-V-Col8</strain>
    </source>
</reference>
<keyword evidence="2 3" id="KW-0732">Signal</keyword>
<dbReference type="OrthoDB" id="9783240at2"/>
<evidence type="ECO:0000256" key="3">
    <source>
        <dbReference type="SAM" id="SignalP"/>
    </source>
</evidence>
<sequence>MNFKKFTVSLATMVTLLAPVSVFAQDAIKIGGNFELSGPAASYGSMMSKATQLAIKQANDNKMLDSTVEYVEFDNKSDLTEATSVANRLASEDVVGVVGPATSGDVKAQMSVLDEAKVPSLAPAATLDGLTMKDNGDVFNYFYRVSFEDSYQGKAAAAYAVDTLGAKKVVVVTDQANDYSLGLAAAFKGAFQEKGGQVASEASFQTGDTDFSAVLTTLVGLDFDVLYVPVYYTEAGLFIKQAREMGITQPIVGGDGYHSDILVELAGAENANDVYYTSHFSTKSDDEKVKAFIDAYKAEYNEEPDTFAALAYDATYVMLDAVKRAGSTDKEAVNKALAETKDFPGITGTFTIDENHNPVKTATMIKLTSGEVESAEEVTAE</sequence>
<evidence type="ECO:0000256" key="2">
    <source>
        <dbReference type="ARBA" id="ARBA00022729"/>
    </source>
</evidence>
<dbReference type="eggNOG" id="COG0683">
    <property type="taxonomic scope" value="Bacteria"/>
</dbReference>
<protein>
    <submittedName>
        <fullName evidence="5">Receptor family ligand-binding protein</fullName>
    </submittedName>
</protein>
<feature type="domain" description="Leucine-binding protein" evidence="4">
    <location>
        <begin position="28"/>
        <end position="368"/>
    </location>
</feature>
<dbReference type="InterPro" id="IPR051010">
    <property type="entry name" value="BCAA_transport"/>
</dbReference>
<dbReference type="STRING" id="908337.HMPREF9257_0511"/>
<evidence type="ECO:0000259" key="4">
    <source>
        <dbReference type="Pfam" id="PF13458"/>
    </source>
</evidence>
<proteinExistence type="inferred from homology"/>
<dbReference type="InterPro" id="IPR028081">
    <property type="entry name" value="Leu-bd"/>
</dbReference>
<dbReference type="InterPro" id="IPR028082">
    <property type="entry name" value="Peripla_BP_I"/>
</dbReference>
<keyword evidence="5" id="KW-0675">Receptor</keyword>
<dbReference type="RefSeq" id="WP_006418940.1">
    <property type="nucleotide sequence ID" value="NZ_AENN01000017.1"/>
</dbReference>
<feature type="signal peptide" evidence="3">
    <location>
        <begin position="1"/>
        <end position="24"/>
    </location>
</feature>